<evidence type="ECO:0000256" key="1">
    <source>
        <dbReference type="SAM" id="MobiDB-lite"/>
    </source>
</evidence>
<gene>
    <name evidence="2" type="ORF">LIER_07035</name>
</gene>
<evidence type="ECO:0000313" key="2">
    <source>
        <dbReference type="EMBL" id="GAA0147299.1"/>
    </source>
</evidence>
<proteinExistence type="predicted"/>
<reference evidence="2 3" key="1">
    <citation type="submission" date="2024-01" db="EMBL/GenBank/DDBJ databases">
        <title>The complete chloroplast genome sequence of Lithospermum erythrorhizon: insights into the phylogenetic relationship among Boraginaceae species and the maternal lineages of purple gromwells.</title>
        <authorList>
            <person name="Okada T."/>
            <person name="Watanabe K."/>
        </authorList>
    </citation>
    <scope>NUCLEOTIDE SEQUENCE [LARGE SCALE GENOMIC DNA]</scope>
</reference>
<evidence type="ECO:0000313" key="3">
    <source>
        <dbReference type="Proteomes" id="UP001454036"/>
    </source>
</evidence>
<keyword evidence="3" id="KW-1185">Reference proteome</keyword>
<dbReference type="Proteomes" id="UP001454036">
    <property type="component" value="Unassembled WGS sequence"/>
</dbReference>
<feature type="region of interest" description="Disordered" evidence="1">
    <location>
        <begin position="1"/>
        <end position="39"/>
    </location>
</feature>
<name>A0AAV3P6K0_LITER</name>
<dbReference type="EMBL" id="BAABME010001061">
    <property type="protein sequence ID" value="GAA0147299.1"/>
    <property type="molecule type" value="Genomic_DNA"/>
</dbReference>
<comment type="caution">
    <text evidence="2">The sequence shown here is derived from an EMBL/GenBank/DDBJ whole genome shotgun (WGS) entry which is preliminary data.</text>
</comment>
<organism evidence="2 3">
    <name type="scientific">Lithospermum erythrorhizon</name>
    <name type="common">Purple gromwell</name>
    <name type="synonym">Lithospermum officinale var. erythrorhizon</name>
    <dbReference type="NCBI Taxonomy" id="34254"/>
    <lineage>
        <taxon>Eukaryota</taxon>
        <taxon>Viridiplantae</taxon>
        <taxon>Streptophyta</taxon>
        <taxon>Embryophyta</taxon>
        <taxon>Tracheophyta</taxon>
        <taxon>Spermatophyta</taxon>
        <taxon>Magnoliopsida</taxon>
        <taxon>eudicotyledons</taxon>
        <taxon>Gunneridae</taxon>
        <taxon>Pentapetalae</taxon>
        <taxon>asterids</taxon>
        <taxon>lamiids</taxon>
        <taxon>Boraginales</taxon>
        <taxon>Boraginaceae</taxon>
        <taxon>Boraginoideae</taxon>
        <taxon>Lithospermeae</taxon>
        <taxon>Lithospermum</taxon>
    </lineage>
</organism>
<accession>A0AAV3P6K0</accession>
<feature type="compositionally biased region" description="Basic and acidic residues" evidence="1">
    <location>
        <begin position="1"/>
        <end position="13"/>
    </location>
</feature>
<sequence>MGPERYGEPEEGTRMLSSLYKTHKGPATSQGADGPKDRNVCTLEVPEESLKKEQSQEEIRRIPFDERDPMKIGRSIEIYVDAMLIKSREAADHEANLRESFENLPRRPEPILVQGQKAREIDSERTPECELSFRQLKAYLQPPQLLSRPLPEMFCSSIRLGRSQH</sequence>
<protein>
    <submittedName>
        <fullName evidence="2">Uncharacterized protein</fullName>
    </submittedName>
</protein>
<dbReference type="AlphaFoldDB" id="A0AAV3P6K0"/>